<sequence>MPETRSDAEAKRKVWEMIKDIDVTMMVTQDGEGRFRGRPMRAVNKEFDGVLWFFASAGSPVTGETREDGRVLLAFSDPSSQNYVSIYGMAEVVKDVSKQKALWSEPLRVWFPAGAEDPKIELIRVECEGAEYWDSPSSTLVHAYGYIKAVTTGEPPHPGENDKVDFTKKAG</sequence>
<keyword evidence="3" id="KW-1185">Reference proteome</keyword>
<proteinExistence type="predicted"/>
<dbReference type="InterPro" id="IPR012349">
    <property type="entry name" value="Split_barrel_FMN-bd"/>
</dbReference>
<dbReference type="RefSeq" id="WP_090561335.1">
    <property type="nucleotide sequence ID" value="NZ_FMXZ01000002.1"/>
</dbReference>
<evidence type="ECO:0000259" key="1">
    <source>
        <dbReference type="Pfam" id="PF16242"/>
    </source>
</evidence>
<evidence type="ECO:0000313" key="2">
    <source>
        <dbReference type="EMBL" id="SDE21713.1"/>
    </source>
</evidence>
<dbReference type="InterPro" id="IPR038725">
    <property type="entry name" value="YdaG_split_barrel_FMN-bd"/>
</dbReference>
<protein>
    <submittedName>
        <fullName evidence="2">General stress protein 26</fullName>
    </submittedName>
</protein>
<reference evidence="2 3" key="1">
    <citation type="submission" date="2016-10" db="EMBL/GenBank/DDBJ databases">
        <authorList>
            <person name="de Groot N.N."/>
        </authorList>
    </citation>
    <scope>NUCLEOTIDE SEQUENCE [LARGE SCALE GENOMIC DNA]</scope>
    <source>
        <strain evidence="2 3">CPCC 100156</strain>
    </source>
</reference>
<dbReference type="Proteomes" id="UP000198925">
    <property type="component" value="Unassembled WGS sequence"/>
</dbReference>
<organism evidence="2 3">
    <name type="scientific">Belnapia rosea</name>
    <dbReference type="NCBI Taxonomy" id="938405"/>
    <lineage>
        <taxon>Bacteria</taxon>
        <taxon>Pseudomonadati</taxon>
        <taxon>Pseudomonadota</taxon>
        <taxon>Alphaproteobacteria</taxon>
        <taxon>Acetobacterales</taxon>
        <taxon>Roseomonadaceae</taxon>
        <taxon>Belnapia</taxon>
    </lineage>
</organism>
<dbReference type="InterPro" id="IPR052917">
    <property type="entry name" value="Stress-Dev_Protein"/>
</dbReference>
<dbReference type="SUPFAM" id="SSF50475">
    <property type="entry name" value="FMN-binding split barrel"/>
    <property type="match status" value="1"/>
</dbReference>
<name>A0A1G7B3W3_9PROT</name>
<gene>
    <name evidence="2" type="ORF">SAMN04487779_10235</name>
</gene>
<dbReference type="PANTHER" id="PTHR34818">
    <property type="entry name" value="PROTEIN BLI-3"/>
    <property type="match status" value="1"/>
</dbReference>
<dbReference type="Pfam" id="PF16242">
    <property type="entry name" value="Pyrid_ox_like"/>
    <property type="match status" value="1"/>
</dbReference>
<dbReference type="EMBL" id="FMZX01000023">
    <property type="protein sequence ID" value="SDE21713.1"/>
    <property type="molecule type" value="Genomic_DNA"/>
</dbReference>
<dbReference type="OrthoDB" id="1432662at2"/>
<evidence type="ECO:0000313" key="3">
    <source>
        <dbReference type="Proteomes" id="UP000198925"/>
    </source>
</evidence>
<dbReference type="STRING" id="938405.SAMN02927895_01191"/>
<dbReference type="Gene3D" id="2.30.110.10">
    <property type="entry name" value="Electron Transport, Fmn-binding Protein, Chain A"/>
    <property type="match status" value="1"/>
</dbReference>
<dbReference type="PANTHER" id="PTHR34818:SF1">
    <property type="entry name" value="PROTEIN BLI-3"/>
    <property type="match status" value="1"/>
</dbReference>
<dbReference type="AlphaFoldDB" id="A0A1G7B3W3"/>
<accession>A0A1G7B3W3</accession>
<feature type="domain" description="General stress protein FMN-binding split barrel" evidence="1">
    <location>
        <begin position="9"/>
        <end position="155"/>
    </location>
</feature>